<dbReference type="Proteomes" id="UP001566132">
    <property type="component" value="Unassembled WGS sequence"/>
</dbReference>
<dbReference type="Pfam" id="PF12937">
    <property type="entry name" value="F-box-like"/>
    <property type="match status" value="1"/>
</dbReference>
<dbReference type="Gene3D" id="3.80.10.10">
    <property type="entry name" value="Ribonuclease Inhibitor"/>
    <property type="match status" value="1"/>
</dbReference>
<protein>
    <recommendedName>
        <fullName evidence="1">F-box domain-containing protein</fullName>
    </recommendedName>
</protein>
<name>A0ABD1EE89_HYPHA</name>
<keyword evidence="3" id="KW-1185">Reference proteome</keyword>
<gene>
    <name evidence="2" type="ORF">ABEB36_010936</name>
</gene>
<feature type="domain" description="F-box" evidence="1">
    <location>
        <begin position="189"/>
        <end position="235"/>
    </location>
</feature>
<dbReference type="PANTHER" id="PTHR13318">
    <property type="entry name" value="PARTNER OF PAIRED, ISOFORM B-RELATED"/>
    <property type="match status" value="1"/>
</dbReference>
<dbReference type="InterPro" id="IPR001810">
    <property type="entry name" value="F-box_dom"/>
</dbReference>
<evidence type="ECO:0000259" key="1">
    <source>
        <dbReference type="PROSITE" id="PS50181"/>
    </source>
</evidence>
<dbReference type="PROSITE" id="PS50181">
    <property type="entry name" value="FBOX"/>
    <property type="match status" value="1"/>
</dbReference>
<evidence type="ECO:0000313" key="2">
    <source>
        <dbReference type="EMBL" id="KAL1492721.1"/>
    </source>
</evidence>
<dbReference type="SMART" id="SM00256">
    <property type="entry name" value="FBOX"/>
    <property type="match status" value="1"/>
</dbReference>
<reference evidence="2 3" key="1">
    <citation type="submission" date="2024-05" db="EMBL/GenBank/DDBJ databases">
        <title>Genetic variation in Jamaican populations of the coffee berry borer (Hypothenemus hampei).</title>
        <authorList>
            <person name="Errbii M."/>
            <person name="Myrie A."/>
        </authorList>
    </citation>
    <scope>NUCLEOTIDE SEQUENCE [LARGE SCALE GENOMIC DNA]</scope>
    <source>
        <strain evidence="2">JA-Hopewell-2020-01-JO</strain>
        <tissue evidence="2">Whole body</tissue>
    </source>
</reference>
<organism evidence="2 3">
    <name type="scientific">Hypothenemus hampei</name>
    <name type="common">Coffee berry borer</name>
    <dbReference type="NCBI Taxonomy" id="57062"/>
    <lineage>
        <taxon>Eukaryota</taxon>
        <taxon>Metazoa</taxon>
        <taxon>Ecdysozoa</taxon>
        <taxon>Arthropoda</taxon>
        <taxon>Hexapoda</taxon>
        <taxon>Insecta</taxon>
        <taxon>Pterygota</taxon>
        <taxon>Neoptera</taxon>
        <taxon>Endopterygota</taxon>
        <taxon>Coleoptera</taxon>
        <taxon>Polyphaga</taxon>
        <taxon>Cucujiformia</taxon>
        <taxon>Curculionidae</taxon>
        <taxon>Scolytinae</taxon>
        <taxon>Hypothenemus</taxon>
    </lineage>
</organism>
<dbReference type="SUPFAM" id="SSF81383">
    <property type="entry name" value="F-box domain"/>
    <property type="match status" value="1"/>
</dbReference>
<dbReference type="InterPro" id="IPR032675">
    <property type="entry name" value="LRR_dom_sf"/>
</dbReference>
<evidence type="ECO:0000313" key="3">
    <source>
        <dbReference type="Proteomes" id="UP001566132"/>
    </source>
</evidence>
<proteinExistence type="predicted"/>
<dbReference type="Gene3D" id="1.20.1280.50">
    <property type="match status" value="1"/>
</dbReference>
<accession>A0ABD1EE89</accession>
<dbReference type="AlphaFoldDB" id="A0ABD1EE89"/>
<sequence>MSDVSIYKSPYYPEIARDHYTIGRSHVLVRPLGRPYDQKPYRYQDNPFGAEYFFTFRFLGQINTINFKMHPSWEEANVVVRIWGACINHHTLKIKGKWHLLYETSHSKDPSKNYKESSHLITAIRIEFNKNLLMYPWIINTLLAGHEFLALSDFPLVLPLEGKVLYEGVQTFTGIVVPEKEPEKKWNEKNFTETLPTEIMYNIFGCLDLRSLSRCAQVNERWNSIASDLHFYQEVDLKVYWDKINRNNLEKLKNKLQIVRKLDMSWSNDATLIRNNEYDDSITSILEGAKDTLTHLCLNHTRLLSEKTMQQIFECPNLNELRLRSISSIFEGFSISCNKLMELKILDISSSSLEILQIIEILENIPNLEHLVMDDCDWLEFDFDSIITTVVKYNPKLKSWTSSCTFDLKNNSRAYKEFGKLIDLEYLDVTGCEPEPYGSSWLHCLAMNCKKLKRLELGCWNHLTDEDLMPVLTQCKELSHLYLPYTPKITFTTLSMACKNLPNLRHICIFSCEKITKEMVEVLAELYKHVNFYQTK</sequence>
<dbReference type="InterPro" id="IPR036047">
    <property type="entry name" value="F-box-like_dom_sf"/>
</dbReference>
<dbReference type="EMBL" id="JBDJPC010000008">
    <property type="protein sequence ID" value="KAL1492721.1"/>
    <property type="molecule type" value="Genomic_DNA"/>
</dbReference>
<dbReference type="SUPFAM" id="SSF52047">
    <property type="entry name" value="RNI-like"/>
    <property type="match status" value="1"/>
</dbReference>
<comment type="caution">
    <text evidence="2">The sequence shown here is derived from an EMBL/GenBank/DDBJ whole genome shotgun (WGS) entry which is preliminary data.</text>
</comment>